<evidence type="ECO:0000256" key="2">
    <source>
        <dbReference type="SAM" id="Phobius"/>
    </source>
</evidence>
<feature type="region of interest" description="Disordered" evidence="1">
    <location>
        <begin position="159"/>
        <end position="182"/>
    </location>
</feature>
<dbReference type="AlphaFoldDB" id="A0A4Y9JZ35"/>
<comment type="caution">
    <text evidence="3">The sequence shown here is derived from an EMBL/GenBank/DDBJ whole genome shotgun (WGS) entry which is preliminary data.</text>
</comment>
<name>A0A4Y9JZ35_9PAST</name>
<keyword evidence="2" id="KW-1133">Transmembrane helix</keyword>
<accession>A0A4Y9JZ35</accession>
<feature type="compositionally biased region" description="Polar residues" evidence="1">
    <location>
        <begin position="166"/>
        <end position="182"/>
    </location>
</feature>
<gene>
    <name evidence="3" type="ORF">E4T80_04850</name>
</gene>
<dbReference type="GO" id="GO:0005886">
    <property type="term" value="C:plasma membrane"/>
    <property type="evidence" value="ECO:0007669"/>
    <property type="project" value="TreeGrafter"/>
</dbReference>
<feature type="transmembrane region" description="Helical" evidence="2">
    <location>
        <begin position="55"/>
        <end position="74"/>
    </location>
</feature>
<reference evidence="3 4" key="1">
    <citation type="submission" date="2019-03" db="EMBL/GenBank/DDBJ databases">
        <title>Diversity of the mouse oral microbiome.</title>
        <authorList>
            <person name="Joseph S."/>
            <person name="Aduse-Opoku J."/>
            <person name="Curtis M."/>
            <person name="Wade W."/>
            <person name="Hashim A."/>
        </authorList>
    </citation>
    <scope>NUCLEOTIDE SEQUENCE [LARGE SCALE GENOMIC DNA]</scope>
    <source>
        <strain evidence="3 4">WT12</strain>
    </source>
</reference>
<keyword evidence="2" id="KW-0812">Transmembrane</keyword>
<dbReference type="EMBL" id="SPPA01000008">
    <property type="protein sequence ID" value="TFV11043.1"/>
    <property type="molecule type" value="Genomic_DNA"/>
</dbReference>
<evidence type="ECO:0000256" key="1">
    <source>
        <dbReference type="SAM" id="MobiDB-lite"/>
    </source>
</evidence>
<proteinExistence type="predicted"/>
<sequence>MNWFIYALKNSFNFKDRARRKEYGWFFLIIVLISVTLAFIQSFSEKLNQNTISDTIKVMTYIFELLMLVPSISITTRRLHDLGYSGWWQVSIIILELPLYALDIIESFDNFDFSLYIKNISSSNAVIVAMSAIIFLLVYVGFNLWLLFKDGQPHANKYGESPKYPSDNSNPTSANNLGNLDA</sequence>
<keyword evidence="2" id="KW-0472">Membrane</keyword>
<dbReference type="PANTHER" id="PTHR34980:SF2">
    <property type="entry name" value="INNER MEMBRANE PROTEIN YHAH-RELATED"/>
    <property type="match status" value="1"/>
</dbReference>
<evidence type="ECO:0000313" key="3">
    <source>
        <dbReference type="EMBL" id="TFV11043.1"/>
    </source>
</evidence>
<dbReference type="PANTHER" id="PTHR34980">
    <property type="entry name" value="INNER MEMBRANE PROTEIN-RELATED-RELATED"/>
    <property type="match status" value="1"/>
</dbReference>
<evidence type="ECO:0000313" key="4">
    <source>
        <dbReference type="Proteomes" id="UP000297396"/>
    </source>
</evidence>
<protein>
    <submittedName>
        <fullName evidence="3">DUF805 domain-containing protein</fullName>
    </submittedName>
</protein>
<feature type="transmembrane region" description="Helical" evidence="2">
    <location>
        <begin position="23"/>
        <end position="43"/>
    </location>
</feature>
<feature type="transmembrane region" description="Helical" evidence="2">
    <location>
        <begin position="125"/>
        <end position="148"/>
    </location>
</feature>
<dbReference type="Pfam" id="PF05656">
    <property type="entry name" value="DUF805"/>
    <property type="match status" value="1"/>
</dbReference>
<feature type="transmembrane region" description="Helical" evidence="2">
    <location>
        <begin position="86"/>
        <end position="105"/>
    </location>
</feature>
<organism evidence="3 4">
    <name type="scientific">Muribacter muris</name>
    <dbReference type="NCBI Taxonomy" id="67855"/>
    <lineage>
        <taxon>Bacteria</taxon>
        <taxon>Pseudomonadati</taxon>
        <taxon>Pseudomonadota</taxon>
        <taxon>Gammaproteobacteria</taxon>
        <taxon>Pasteurellales</taxon>
        <taxon>Pasteurellaceae</taxon>
        <taxon>Muribacter</taxon>
    </lineage>
</organism>
<dbReference type="InterPro" id="IPR008523">
    <property type="entry name" value="DUF805"/>
</dbReference>
<dbReference type="Proteomes" id="UP000297396">
    <property type="component" value="Unassembled WGS sequence"/>
</dbReference>
<dbReference type="RefSeq" id="WP_135055562.1">
    <property type="nucleotide sequence ID" value="NZ_JADGLC010000008.1"/>
</dbReference>
<dbReference type="OrthoDB" id="9812349at2"/>